<comment type="similarity">
    <text evidence="1 3 6">Belongs to the aldehyde dehydrogenase family.</text>
</comment>
<evidence type="ECO:0000259" key="7">
    <source>
        <dbReference type="Pfam" id="PF00171"/>
    </source>
</evidence>
<dbReference type="Pfam" id="PF00171">
    <property type="entry name" value="Aldedh"/>
    <property type="match status" value="1"/>
</dbReference>
<reference evidence="8 9" key="1">
    <citation type="submission" date="2018-11" db="EMBL/GenBank/DDBJ databases">
        <authorList>
            <person name="Li F."/>
        </authorList>
    </citation>
    <scope>NUCLEOTIDE SEQUENCE [LARGE SCALE GENOMIC DNA]</scope>
    <source>
        <strain evidence="8 9">Gsoil 097</strain>
    </source>
</reference>
<evidence type="ECO:0000313" key="9">
    <source>
        <dbReference type="Proteomes" id="UP000267128"/>
    </source>
</evidence>
<dbReference type="AlphaFoldDB" id="A0A3N0CD49"/>
<dbReference type="OrthoDB" id="6882680at2"/>
<dbReference type="PIRSF" id="PIRSF036492">
    <property type="entry name" value="ALDH"/>
    <property type="match status" value="1"/>
</dbReference>
<dbReference type="GO" id="GO:0006081">
    <property type="term" value="P:aldehyde metabolic process"/>
    <property type="evidence" value="ECO:0007669"/>
    <property type="project" value="InterPro"/>
</dbReference>
<dbReference type="Gene3D" id="3.40.605.10">
    <property type="entry name" value="Aldehyde Dehydrogenase, Chain A, domain 1"/>
    <property type="match status" value="1"/>
</dbReference>
<evidence type="ECO:0000256" key="5">
    <source>
        <dbReference type="PROSITE-ProRule" id="PRU10007"/>
    </source>
</evidence>
<dbReference type="InterPro" id="IPR012394">
    <property type="entry name" value="Aldehyde_DH_NAD(P)"/>
</dbReference>
<name>A0A3N0CD49_9ACTN</name>
<dbReference type="InterPro" id="IPR016162">
    <property type="entry name" value="Ald_DH_N"/>
</dbReference>
<dbReference type="InterPro" id="IPR016161">
    <property type="entry name" value="Ald_DH/histidinol_DH"/>
</dbReference>
<dbReference type="RefSeq" id="WP_123229092.1">
    <property type="nucleotide sequence ID" value="NZ_RJSE01000008.1"/>
</dbReference>
<evidence type="ECO:0000256" key="3">
    <source>
        <dbReference type="PIRNR" id="PIRNR036492"/>
    </source>
</evidence>
<keyword evidence="9" id="KW-1185">Reference proteome</keyword>
<sequence length="502" mass="54095">MTVATKVDGEPSAAELRRLLDVQRQSFLADGPPSLAVRRDRIDRLVSLVTDNADAIVEALDADFGSRPRTPSMVNDVIGYLPDLVLTRRRLKAWMKPRRVLPGTAAIGFPIKVESVPLGVVGVIGPWNFPVGLTIEPAAAAFAGGNRVMLKFSEVTWRTAALMAELVPRYFDATELVVVNGGAETAAAFSALPFDHLFFTGSPGVGSLVAQAAAKNLTPVTLELGGKNPAVVVHGADIEEAAARIASARIANGGQVCLCPDEVYVPRANLDAFVAAVTAASRAVFPSVLGSDTFISIVDDRNYDRIVGLIDDAVAKGATKVDAAPEGEVLPDRATRRIAPTFLLGVTAEMEIDREEVFGPVLSIHPYDRVEDVVERLAERPLPLAAYWFGPTRRDFDYFRTRVRCGGITVQDFAAHCGVMVAPFGGVGRSGSGAYHGRTGFDTFTHQRTMVVNRTPVALAKLATPPYSPRFERGLERVVRSIAKKAAARRRRTSPARFRPQD</sequence>
<organism evidence="8 9">
    <name type="scientific">Nocardioides marmoriginsengisoli</name>
    <dbReference type="NCBI Taxonomy" id="661483"/>
    <lineage>
        <taxon>Bacteria</taxon>
        <taxon>Bacillati</taxon>
        <taxon>Actinomycetota</taxon>
        <taxon>Actinomycetes</taxon>
        <taxon>Propionibacteriales</taxon>
        <taxon>Nocardioidaceae</taxon>
        <taxon>Nocardioides</taxon>
    </lineage>
</organism>
<proteinExistence type="inferred from homology"/>
<protein>
    <recommendedName>
        <fullName evidence="3">Aldehyde dehydrogenase</fullName>
    </recommendedName>
</protein>
<gene>
    <name evidence="8" type="ORF">EFK50_16985</name>
</gene>
<dbReference type="PANTHER" id="PTHR43570:SF16">
    <property type="entry name" value="ALDEHYDE DEHYDROGENASE TYPE III, ISOFORM Q"/>
    <property type="match status" value="1"/>
</dbReference>
<feature type="domain" description="Aldehyde dehydrogenase" evidence="7">
    <location>
        <begin position="38"/>
        <end position="449"/>
    </location>
</feature>
<feature type="active site" evidence="4 5">
    <location>
        <position position="223"/>
    </location>
</feature>
<evidence type="ECO:0000256" key="1">
    <source>
        <dbReference type="ARBA" id="ARBA00009986"/>
    </source>
</evidence>
<dbReference type="EMBL" id="RJSE01000008">
    <property type="protein sequence ID" value="RNL61380.1"/>
    <property type="molecule type" value="Genomic_DNA"/>
</dbReference>
<dbReference type="PANTHER" id="PTHR43570">
    <property type="entry name" value="ALDEHYDE DEHYDROGENASE"/>
    <property type="match status" value="1"/>
</dbReference>
<dbReference type="GO" id="GO:0004029">
    <property type="term" value="F:aldehyde dehydrogenase (NAD+) activity"/>
    <property type="evidence" value="ECO:0007669"/>
    <property type="project" value="TreeGrafter"/>
</dbReference>
<dbReference type="GO" id="GO:0005737">
    <property type="term" value="C:cytoplasm"/>
    <property type="evidence" value="ECO:0007669"/>
    <property type="project" value="TreeGrafter"/>
</dbReference>
<evidence type="ECO:0000256" key="6">
    <source>
        <dbReference type="RuleBase" id="RU003345"/>
    </source>
</evidence>
<dbReference type="Proteomes" id="UP000267128">
    <property type="component" value="Unassembled WGS sequence"/>
</dbReference>
<accession>A0A3N0CD49</accession>
<evidence type="ECO:0000256" key="4">
    <source>
        <dbReference type="PIRSR" id="PIRSR036492-1"/>
    </source>
</evidence>
<keyword evidence="2 3" id="KW-0560">Oxidoreductase</keyword>
<dbReference type="PROSITE" id="PS00687">
    <property type="entry name" value="ALDEHYDE_DEHYDR_GLU"/>
    <property type="match status" value="1"/>
</dbReference>
<feature type="active site" evidence="4">
    <location>
        <position position="257"/>
    </location>
</feature>
<dbReference type="Gene3D" id="3.40.309.10">
    <property type="entry name" value="Aldehyde Dehydrogenase, Chain A, domain 2"/>
    <property type="match status" value="1"/>
</dbReference>
<comment type="caution">
    <text evidence="8">The sequence shown here is derived from an EMBL/GenBank/DDBJ whole genome shotgun (WGS) entry which is preliminary data.</text>
</comment>
<dbReference type="SUPFAM" id="SSF53720">
    <property type="entry name" value="ALDH-like"/>
    <property type="match status" value="1"/>
</dbReference>
<dbReference type="InterPro" id="IPR029510">
    <property type="entry name" value="Ald_DH_CS_GLU"/>
</dbReference>
<evidence type="ECO:0000256" key="2">
    <source>
        <dbReference type="ARBA" id="ARBA00023002"/>
    </source>
</evidence>
<dbReference type="InterPro" id="IPR015590">
    <property type="entry name" value="Aldehyde_DH_dom"/>
</dbReference>
<dbReference type="InterPro" id="IPR016163">
    <property type="entry name" value="Ald_DH_C"/>
</dbReference>
<evidence type="ECO:0000313" key="8">
    <source>
        <dbReference type="EMBL" id="RNL61380.1"/>
    </source>
</evidence>